<reference evidence="2 3" key="1">
    <citation type="journal article" date="2016" name="Nat. Commun.">
        <title>Thousands of microbial genomes shed light on interconnected biogeochemical processes in an aquifer system.</title>
        <authorList>
            <person name="Anantharaman K."/>
            <person name="Brown C.T."/>
            <person name="Hug L.A."/>
            <person name="Sharon I."/>
            <person name="Castelle C.J."/>
            <person name="Probst A.J."/>
            <person name="Thomas B.C."/>
            <person name="Singh A."/>
            <person name="Wilkins M.J."/>
            <person name="Karaoz U."/>
            <person name="Brodie E.L."/>
            <person name="Williams K.H."/>
            <person name="Hubbard S.S."/>
            <person name="Banfield J.F."/>
        </authorList>
    </citation>
    <scope>NUCLEOTIDE SEQUENCE [LARGE SCALE GENOMIC DNA]</scope>
</reference>
<dbReference type="Pfam" id="PF26449">
    <property type="entry name" value="DUF8128"/>
    <property type="match status" value="1"/>
</dbReference>
<dbReference type="STRING" id="1798664.A3C93_02865"/>
<feature type="domain" description="DUF8128" evidence="1">
    <location>
        <begin position="105"/>
        <end position="391"/>
    </location>
</feature>
<evidence type="ECO:0000313" key="2">
    <source>
        <dbReference type="EMBL" id="OGZ10613.1"/>
    </source>
</evidence>
<dbReference type="AlphaFoldDB" id="A0A1G2DAP8"/>
<dbReference type="Proteomes" id="UP000178636">
    <property type="component" value="Unassembled WGS sequence"/>
</dbReference>
<gene>
    <name evidence="2" type="ORF">A3C93_02865</name>
</gene>
<dbReference type="EMBL" id="MHLO01000049">
    <property type="protein sequence ID" value="OGZ10613.1"/>
    <property type="molecule type" value="Genomic_DNA"/>
</dbReference>
<name>A0A1G2DAP8_9BACT</name>
<comment type="caution">
    <text evidence="2">The sequence shown here is derived from an EMBL/GenBank/DDBJ whole genome shotgun (WGS) entry which is preliminary data.</text>
</comment>
<organism evidence="2 3">
    <name type="scientific">Candidatus Lloydbacteria bacterium RIFCSPHIGHO2_02_FULL_54_17</name>
    <dbReference type="NCBI Taxonomy" id="1798664"/>
    <lineage>
        <taxon>Bacteria</taxon>
        <taxon>Candidatus Lloydiibacteriota</taxon>
    </lineage>
</organism>
<evidence type="ECO:0000259" key="1">
    <source>
        <dbReference type="Pfam" id="PF26449"/>
    </source>
</evidence>
<proteinExistence type="predicted"/>
<protein>
    <recommendedName>
        <fullName evidence="1">DUF8128 domain-containing protein</fullName>
    </recommendedName>
</protein>
<accession>A0A1G2DAP8</accession>
<dbReference type="InterPro" id="IPR058441">
    <property type="entry name" value="DUF8128"/>
</dbReference>
<sequence length="408" mass="47389">MLEHFTSLLDTPAFRVLGQVYDVLYATAFIWGPVLSIWLAQKLWLEYVRADYVHKNFQFVMLEVKLPRVIGKTPVAMELVLQALYQPDKTNWYERWWKGEVVPWFSLELVSIEGAVKFFIRTPSKYKKLIESNIYAQYPDIEVHEVEDYVSLAPYLGAEESWGIWGCHFKLTKPDPYPIRTYVDYGLDSTLTDEENKSDPMTSLIEFLGTLGRGQQMWIQIIVQVTARRFKKTGSWFGMQDWEAEGKKLIQDLQDEYAGETGMRATKRQAEIIHAIERSLGKVGFDTGIRALYIAKGDKFDSANKSGITNAFQQYSTQDLNGFRPTNSTGFDYPWQDFRGIRMRIKKRKFYDAYVRRSWFHPPYKRKPFILNAEELATIYHFPGGVAETPTFTRIESRKGEPPANLPV</sequence>
<evidence type="ECO:0000313" key="3">
    <source>
        <dbReference type="Proteomes" id="UP000178636"/>
    </source>
</evidence>